<reference evidence="3" key="2">
    <citation type="journal article" date="2017" name="Nat. Plants">
        <title>The Aegilops tauschii genome reveals multiple impacts of transposons.</title>
        <authorList>
            <person name="Zhao G."/>
            <person name="Zou C."/>
            <person name="Li K."/>
            <person name="Wang K."/>
            <person name="Li T."/>
            <person name="Gao L."/>
            <person name="Zhang X."/>
            <person name="Wang H."/>
            <person name="Yang Z."/>
            <person name="Liu X."/>
            <person name="Jiang W."/>
            <person name="Mao L."/>
            <person name="Kong X."/>
            <person name="Jiao Y."/>
            <person name="Jia J."/>
        </authorList>
    </citation>
    <scope>NUCLEOTIDE SEQUENCE [LARGE SCALE GENOMIC DNA]</scope>
    <source>
        <strain evidence="3">cv. AL8/78</strain>
    </source>
</reference>
<dbReference type="PANTHER" id="PTHR47723">
    <property type="entry name" value="OS05G0353850 PROTEIN"/>
    <property type="match status" value="1"/>
</dbReference>
<dbReference type="CDD" id="cd06222">
    <property type="entry name" value="RNase_H_like"/>
    <property type="match status" value="1"/>
</dbReference>
<dbReference type="InterPro" id="IPR036397">
    <property type="entry name" value="RNaseH_sf"/>
</dbReference>
<reference evidence="2" key="3">
    <citation type="journal article" date="2017" name="Nature">
        <title>Genome sequence of the progenitor of the wheat D genome Aegilops tauschii.</title>
        <authorList>
            <person name="Luo M.C."/>
            <person name="Gu Y.Q."/>
            <person name="Puiu D."/>
            <person name="Wang H."/>
            <person name="Twardziok S.O."/>
            <person name="Deal K.R."/>
            <person name="Huo N."/>
            <person name="Zhu T."/>
            <person name="Wang L."/>
            <person name="Wang Y."/>
            <person name="McGuire P.E."/>
            <person name="Liu S."/>
            <person name="Long H."/>
            <person name="Ramasamy R.K."/>
            <person name="Rodriguez J.C."/>
            <person name="Van S.L."/>
            <person name="Yuan L."/>
            <person name="Wang Z."/>
            <person name="Xia Z."/>
            <person name="Xiao L."/>
            <person name="Anderson O.D."/>
            <person name="Ouyang S."/>
            <person name="Liang Y."/>
            <person name="Zimin A.V."/>
            <person name="Pertea G."/>
            <person name="Qi P."/>
            <person name="Bennetzen J.L."/>
            <person name="Dai X."/>
            <person name="Dawson M.W."/>
            <person name="Muller H.G."/>
            <person name="Kugler K."/>
            <person name="Rivarola-Duarte L."/>
            <person name="Spannagl M."/>
            <person name="Mayer K.F.X."/>
            <person name="Lu F.H."/>
            <person name="Bevan M.W."/>
            <person name="Leroy P."/>
            <person name="Li P."/>
            <person name="You F.M."/>
            <person name="Sun Q."/>
            <person name="Liu Z."/>
            <person name="Lyons E."/>
            <person name="Wicker T."/>
            <person name="Salzberg S.L."/>
            <person name="Devos K.M."/>
            <person name="Dvorak J."/>
        </authorList>
    </citation>
    <scope>NUCLEOTIDE SEQUENCE [LARGE SCALE GENOMIC DNA]</scope>
    <source>
        <strain evidence="2">cv. AL8/78</strain>
    </source>
</reference>
<dbReference type="InterPro" id="IPR044730">
    <property type="entry name" value="RNase_H-like_dom_plant"/>
</dbReference>
<evidence type="ECO:0000259" key="1">
    <source>
        <dbReference type="Pfam" id="PF13456"/>
    </source>
</evidence>
<dbReference type="GO" id="GO:0003676">
    <property type="term" value="F:nucleic acid binding"/>
    <property type="evidence" value="ECO:0007669"/>
    <property type="project" value="InterPro"/>
</dbReference>
<name>A0A453AFM4_AEGTS</name>
<reference evidence="2" key="4">
    <citation type="submission" date="2019-03" db="UniProtKB">
        <authorList>
            <consortium name="EnsemblPlants"/>
        </authorList>
    </citation>
    <scope>IDENTIFICATION</scope>
</reference>
<dbReference type="PANTHER" id="PTHR47723:SF24">
    <property type="entry name" value="RNASE H TYPE-1 DOMAIN-CONTAINING PROTEIN"/>
    <property type="match status" value="1"/>
</dbReference>
<dbReference type="Pfam" id="PF13456">
    <property type="entry name" value="RVT_3"/>
    <property type="match status" value="1"/>
</dbReference>
<sequence length="135" mass="15169">MVLRDNLGNIIYSSCRELFSCRDALEAELCAYMEGLSIAIQRTELPVCIEMDSIIAVNMLKDKDIDRSIYASLVAEIKYLKSLRTTSIIHIKRGQNLISDFLASFARTESRTVVWLGSGPPEVINLCKQDCTFDA</sequence>
<accession>A0A453AFM4</accession>
<dbReference type="InterPro" id="IPR053151">
    <property type="entry name" value="RNase_H-like"/>
</dbReference>
<evidence type="ECO:0000313" key="2">
    <source>
        <dbReference type="EnsemblPlants" id="AET2Gv20119400.1"/>
    </source>
</evidence>
<dbReference type="Proteomes" id="UP000015105">
    <property type="component" value="Chromosome 2D"/>
</dbReference>
<feature type="domain" description="RNase H type-1" evidence="1">
    <location>
        <begin position="1"/>
        <end position="106"/>
    </location>
</feature>
<protein>
    <recommendedName>
        <fullName evidence="1">RNase H type-1 domain-containing protein</fullName>
    </recommendedName>
</protein>
<keyword evidence="3" id="KW-1185">Reference proteome</keyword>
<dbReference type="AlphaFoldDB" id="A0A453AFM4"/>
<dbReference type="GO" id="GO:0004523">
    <property type="term" value="F:RNA-DNA hybrid ribonuclease activity"/>
    <property type="evidence" value="ECO:0007669"/>
    <property type="project" value="InterPro"/>
</dbReference>
<dbReference type="InterPro" id="IPR002156">
    <property type="entry name" value="RNaseH_domain"/>
</dbReference>
<dbReference type="Gene3D" id="3.30.420.10">
    <property type="entry name" value="Ribonuclease H-like superfamily/Ribonuclease H"/>
    <property type="match status" value="1"/>
</dbReference>
<evidence type="ECO:0000313" key="3">
    <source>
        <dbReference type="Proteomes" id="UP000015105"/>
    </source>
</evidence>
<reference evidence="2" key="5">
    <citation type="journal article" date="2021" name="G3 (Bethesda)">
        <title>Aegilops tauschii genome assembly Aet v5.0 features greater sequence contiguity and improved annotation.</title>
        <authorList>
            <person name="Wang L."/>
            <person name="Zhu T."/>
            <person name="Rodriguez J.C."/>
            <person name="Deal K.R."/>
            <person name="Dubcovsky J."/>
            <person name="McGuire P.E."/>
            <person name="Lux T."/>
            <person name="Spannagl M."/>
            <person name="Mayer K.F.X."/>
            <person name="Baldrich P."/>
            <person name="Meyers B.C."/>
            <person name="Huo N."/>
            <person name="Gu Y.Q."/>
            <person name="Zhou H."/>
            <person name="Devos K.M."/>
            <person name="Bennetzen J.L."/>
            <person name="Unver T."/>
            <person name="Budak H."/>
            <person name="Gulick P.J."/>
            <person name="Galiba G."/>
            <person name="Kalapos B."/>
            <person name="Nelson D.R."/>
            <person name="Li P."/>
            <person name="You F.M."/>
            <person name="Luo M.C."/>
            <person name="Dvorak J."/>
        </authorList>
    </citation>
    <scope>NUCLEOTIDE SEQUENCE [LARGE SCALE GENOMIC DNA]</scope>
    <source>
        <strain evidence="2">cv. AL8/78</strain>
    </source>
</reference>
<reference evidence="3" key="1">
    <citation type="journal article" date="2014" name="Science">
        <title>Ancient hybridizations among the ancestral genomes of bread wheat.</title>
        <authorList>
            <consortium name="International Wheat Genome Sequencing Consortium,"/>
            <person name="Marcussen T."/>
            <person name="Sandve S.R."/>
            <person name="Heier L."/>
            <person name="Spannagl M."/>
            <person name="Pfeifer M."/>
            <person name="Jakobsen K.S."/>
            <person name="Wulff B.B."/>
            <person name="Steuernagel B."/>
            <person name="Mayer K.F."/>
            <person name="Olsen O.A."/>
        </authorList>
    </citation>
    <scope>NUCLEOTIDE SEQUENCE [LARGE SCALE GENOMIC DNA]</scope>
    <source>
        <strain evidence="3">cv. AL8/78</strain>
    </source>
</reference>
<dbReference type="SUPFAM" id="SSF53098">
    <property type="entry name" value="Ribonuclease H-like"/>
    <property type="match status" value="1"/>
</dbReference>
<proteinExistence type="predicted"/>
<dbReference type="Gramene" id="AET2Gv20119400.1">
    <property type="protein sequence ID" value="AET2Gv20119400.1"/>
    <property type="gene ID" value="AET2Gv20119400"/>
</dbReference>
<dbReference type="InterPro" id="IPR012337">
    <property type="entry name" value="RNaseH-like_sf"/>
</dbReference>
<organism evidence="2 3">
    <name type="scientific">Aegilops tauschii subsp. strangulata</name>
    <name type="common">Goatgrass</name>
    <dbReference type="NCBI Taxonomy" id="200361"/>
    <lineage>
        <taxon>Eukaryota</taxon>
        <taxon>Viridiplantae</taxon>
        <taxon>Streptophyta</taxon>
        <taxon>Embryophyta</taxon>
        <taxon>Tracheophyta</taxon>
        <taxon>Spermatophyta</taxon>
        <taxon>Magnoliopsida</taxon>
        <taxon>Liliopsida</taxon>
        <taxon>Poales</taxon>
        <taxon>Poaceae</taxon>
        <taxon>BOP clade</taxon>
        <taxon>Pooideae</taxon>
        <taxon>Triticodae</taxon>
        <taxon>Triticeae</taxon>
        <taxon>Triticinae</taxon>
        <taxon>Aegilops</taxon>
    </lineage>
</organism>
<dbReference type="EnsemblPlants" id="AET2Gv20119400.1">
    <property type="protein sequence ID" value="AET2Gv20119400.1"/>
    <property type="gene ID" value="AET2Gv20119400"/>
</dbReference>